<evidence type="ECO:0000313" key="2">
    <source>
        <dbReference type="EMBL" id="TRZ26223.1"/>
    </source>
</evidence>
<keyword evidence="3" id="KW-1185">Reference proteome</keyword>
<keyword evidence="1" id="KW-0812">Transmembrane</keyword>
<evidence type="ECO:0000256" key="1">
    <source>
        <dbReference type="SAM" id="Phobius"/>
    </source>
</evidence>
<gene>
    <name evidence="2" type="ORF">HGM15179_000835</name>
</gene>
<dbReference type="AlphaFoldDB" id="A0A8K1LUL3"/>
<dbReference type="OrthoDB" id="276744at2759"/>
<comment type="caution">
    <text evidence="2">The sequence shown here is derived from an EMBL/GenBank/DDBJ whole genome shotgun (WGS) entry which is preliminary data.</text>
</comment>
<keyword evidence="1" id="KW-1133">Transmembrane helix</keyword>
<proteinExistence type="predicted"/>
<feature type="transmembrane region" description="Helical" evidence="1">
    <location>
        <begin position="83"/>
        <end position="104"/>
    </location>
</feature>
<accession>A0A8K1LUL3</accession>
<name>A0A8K1LUL3_9PASS</name>
<reference evidence="2" key="1">
    <citation type="submission" date="2019-04" db="EMBL/GenBank/DDBJ databases">
        <title>Genome assembly of Zosterops borbonicus 15179.</title>
        <authorList>
            <person name="Leroy T."/>
            <person name="Anselmetti Y."/>
            <person name="Tilak M.-K."/>
            <person name="Nabholz B."/>
        </authorList>
    </citation>
    <scope>NUCLEOTIDE SEQUENCE</scope>
    <source>
        <strain evidence="2">HGM_15179</strain>
        <tissue evidence="2">Muscle</tissue>
    </source>
</reference>
<organism evidence="2 3">
    <name type="scientific">Zosterops borbonicus</name>
    <dbReference type="NCBI Taxonomy" id="364589"/>
    <lineage>
        <taxon>Eukaryota</taxon>
        <taxon>Metazoa</taxon>
        <taxon>Chordata</taxon>
        <taxon>Craniata</taxon>
        <taxon>Vertebrata</taxon>
        <taxon>Euteleostomi</taxon>
        <taxon>Archelosauria</taxon>
        <taxon>Archosauria</taxon>
        <taxon>Dinosauria</taxon>
        <taxon>Saurischia</taxon>
        <taxon>Theropoda</taxon>
        <taxon>Coelurosauria</taxon>
        <taxon>Aves</taxon>
        <taxon>Neognathae</taxon>
        <taxon>Neoaves</taxon>
        <taxon>Telluraves</taxon>
        <taxon>Australaves</taxon>
        <taxon>Passeriformes</taxon>
        <taxon>Sylvioidea</taxon>
        <taxon>Zosteropidae</taxon>
        <taxon>Zosterops</taxon>
    </lineage>
</organism>
<dbReference type="PANTHER" id="PTHR33332">
    <property type="entry name" value="REVERSE TRANSCRIPTASE DOMAIN-CONTAINING PROTEIN"/>
    <property type="match status" value="1"/>
</dbReference>
<sequence>MGREELSEINNSKCSLLPLARNNPMGQHRLRAELLGSSSVEKDLGMLVDTKLSLSQQCVLVAKKANGILGCIRKSIGSRLREGILHCQLAVLLTLSFIFSNWSLVTLFTKGLLFSSHGS</sequence>
<keyword evidence="1" id="KW-0472">Membrane</keyword>
<evidence type="ECO:0000313" key="3">
    <source>
        <dbReference type="Proteomes" id="UP000796761"/>
    </source>
</evidence>
<dbReference type="EMBL" id="SWJQ01000015">
    <property type="protein sequence ID" value="TRZ26223.1"/>
    <property type="molecule type" value="Genomic_DNA"/>
</dbReference>
<dbReference type="Proteomes" id="UP000796761">
    <property type="component" value="Unassembled WGS sequence"/>
</dbReference>
<protein>
    <submittedName>
        <fullName evidence="2">Uncharacterized protein</fullName>
    </submittedName>
</protein>